<evidence type="ECO:0000256" key="10">
    <source>
        <dbReference type="SAM" id="MobiDB-lite"/>
    </source>
</evidence>
<dbReference type="GO" id="GO:0012505">
    <property type="term" value="C:endomembrane system"/>
    <property type="evidence" value="ECO:0007669"/>
    <property type="project" value="UniProtKB-SubCell"/>
</dbReference>
<keyword evidence="11" id="KW-0328">Glycosyltransferase</keyword>
<evidence type="ECO:0000256" key="4">
    <source>
        <dbReference type="ARBA" id="ARBA00022692"/>
    </source>
</evidence>
<evidence type="ECO:0000256" key="3">
    <source>
        <dbReference type="ARBA" id="ARBA00022679"/>
    </source>
</evidence>
<dbReference type="RefSeq" id="WP_145289668.1">
    <property type="nucleotide sequence ID" value="NZ_CP036318.1"/>
</dbReference>
<dbReference type="PANTHER" id="PTHR31646">
    <property type="entry name" value="ALPHA-1,2-MANNOSYLTRANSFERASE MNN2"/>
    <property type="match status" value="1"/>
</dbReference>
<dbReference type="InterPro" id="IPR027417">
    <property type="entry name" value="P-loop_NTPase"/>
</dbReference>
<dbReference type="Pfam" id="PF11051">
    <property type="entry name" value="Mannosyl_trans3"/>
    <property type="match status" value="2"/>
</dbReference>
<feature type="region of interest" description="Disordered" evidence="10">
    <location>
        <begin position="463"/>
        <end position="504"/>
    </location>
</feature>
<dbReference type="GO" id="GO:0000026">
    <property type="term" value="F:alpha-1,2-mannosyltransferase activity"/>
    <property type="evidence" value="ECO:0007669"/>
    <property type="project" value="TreeGrafter"/>
</dbReference>
<dbReference type="PANTHER" id="PTHR31646:SF1">
    <property type="entry name" value="ALPHA-1,2-MANNOSYLTRANSFERASE MNN2"/>
    <property type="match status" value="1"/>
</dbReference>
<keyword evidence="6" id="KW-1133">Transmembrane helix</keyword>
<gene>
    <name evidence="11" type="ORF">Mal33_48980</name>
</gene>
<dbReference type="InterPro" id="IPR029044">
    <property type="entry name" value="Nucleotide-diphossugar_trans"/>
</dbReference>
<protein>
    <submittedName>
        <fullName evidence="11">Mannosyltransferase putative</fullName>
    </submittedName>
</protein>
<dbReference type="GO" id="GO:0046354">
    <property type="term" value="P:mannan biosynthetic process"/>
    <property type="evidence" value="ECO:0007669"/>
    <property type="project" value="TreeGrafter"/>
</dbReference>
<reference evidence="11 12" key="1">
    <citation type="submission" date="2019-02" db="EMBL/GenBank/DDBJ databases">
        <title>Deep-cultivation of Planctomycetes and their phenomic and genomic characterization uncovers novel biology.</title>
        <authorList>
            <person name="Wiegand S."/>
            <person name="Jogler M."/>
            <person name="Boedeker C."/>
            <person name="Pinto D."/>
            <person name="Vollmers J."/>
            <person name="Rivas-Marin E."/>
            <person name="Kohn T."/>
            <person name="Peeters S.H."/>
            <person name="Heuer A."/>
            <person name="Rast P."/>
            <person name="Oberbeckmann S."/>
            <person name="Bunk B."/>
            <person name="Jeske O."/>
            <person name="Meyerdierks A."/>
            <person name="Storesund J.E."/>
            <person name="Kallscheuer N."/>
            <person name="Luecker S."/>
            <person name="Lage O.M."/>
            <person name="Pohl T."/>
            <person name="Merkel B.J."/>
            <person name="Hornburger P."/>
            <person name="Mueller R.-W."/>
            <person name="Bruemmer F."/>
            <person name="Labrenz M."/>
            <person name="Spormann A.M."/>
            <person name="Op den Camp H."/>
            <person name="Overmann J."/>
            <person name="Amann R."/>
            <person name="Jetten M.S.M."/>
            <person name="Mascher T."/>
            <person name="Medema M.H."/>
            <person name="Devos D.P."/>
            <person name="Kaster A.-K."/>
            <person name="Ovreas L."/>
            <person name="Rohde M."/>
            <person name="Galperin M.Y."/>
            <person name="Jogler C."/>
        </authorList>
    </citation>
    <scope>NUCLEOTIDE SEQUENCE [LARGE SCALE GENOMIC DNA]</scope>
    <source>
        <strain evidence="11 12">Mal33</strain>
    </source>
</reference>
<keyword evidence="8" id="KW-0472">Membrane</keyword>
<accession>A0A518J0K6</accession>
<dbReference type="EMBL" id="CP036318">
    <property type="protein sequence ID" value="QDV58873.1"/>
    <property type="molecule type" value="Genomic_DNA"/>
</dbReference>
<keyword evidence="5" id="KW-0735">Signal-anchor</keyword>
<evidence type="ECO:0000256" key="2">
    <source>
        <dbReference type="ARBA" id="ARBA00004606"/>
    </source>
</evidence>
<sequence length="778" mass="89214">MNEPLFSYRQMAADTILQHVDAPIDDASEDGIVICAGGPTYFVQAYVLLRLLRHLGCRLPIELWYRGPAEMPPQMQQLVEPLDIRLVDAMEICRRNGVEELQGWAIKPFAMLHSRFRRVLYLDSDNVPVDDPSYLFDAPEFRNFGSLFWTDRHRGGETPYGTIHPDAWSAFNVPLANEPEFESGQVLVDRKIVQRELALTLHFNQQAEFYYQFVYGDKDTFRFAWNRLGRKYATVPFGPSSPPNYGVLYQHDPDGRIIFQHRARAKWDLHQNNRVVPGFRHGPLCVSILHELRRSWADVIAEWKDGSSAIEREHAVRLIDRTDLKCSASPTQEAAIRFRSNGTIESKLQMLPRYWQLAEQPNGTVTLNLIGGEAAPIRLHWSGSYWTGVRVSGERHRVVIYSGSKPSTKSLMLAYPIHRHASVRSSYDLTPAPEFRSFDPYPSSNETHPAAFTYQSEDDYPSSRRALLSTPYPNSPLAEQKQASPVAARRSDAAESNAYPEQTRLRLNVDPDSDEAYQRQTPWRVRLEGGELYEPYAGDSIYQATSDHSYASRSAPRAGRKKQRQVARAVKIYGLPRTCTNLAAVLLRKNFDVAVYANELGWKHGPNLMWCGDKVKGERLVYVLCTRHPYAWLVSAYRFEIGSGFQHRSFSDFVLGTSQVYPNQNPVDVYNVLNRVWLRMAVSRHRIYHLRSESLQQCQRGAMQQIGKTLHLASAGGDFRSVRERIGPDETVRQQDFDPSWYRRKQYLEFFDDRLLRDVNARLDNDLVGDLGYQLSTV</sequence>
<evidence type="ECO:0000256" key="9">
    <source>
        <dbReference type="ARBA" id="ARBA00037847"/>
    </source>
</evidence>
<evidence type="ECO:0000256" key="7">
    <source>
        <dbReference type="ARBA" id="ARBA00023034"/>
    </source>
</evidence>
<evidence type="ECO:0000256" key="1">
    <source>
        <dbReference type="ARBA" id="ARBA00004394"/>
    </source>
</evidence>
<dbReference type="GO" id="GO:0016020">
    <property type="term" value="C:membrane"/>
    <property type="evidence" value="ECO:0007669"/>
    <property type="project" value="UniProtKB-SubCell"/>
</dbReference>
<comment type="subcellular location">
    <subcellularLocation>
        <location evidence="9">Endomembrane system</location>
        <topology evidence="9">Single-pass membrane protein</topology>
    </subcellularLocation>
    <subcellularLocation>
        <location evidence="1">Golgi apparatus membrane</location>
    </subcellularLocation>
    <subcellularLocation>
        <location evidence="2">Membrane</location>
        <topology evidence="2">Single-pass type II membrane protein</topology>
    </subcellularLocation>
</comment>
<dbReference type="Gene3D" id="3.40.50.300">
    <property type="entry name" value="P-loop containing nucleotide triphosphate hydrolases"/>
    <property type="match status" value="1"/>
</dbReference>
<keyword evidence="4" id="KW-0812">Transmembrane</keyword>
<keyword evidence="3 11" id="KW-0808">Transferase</keyword>
<dbReference type="Gene3D" id="3.90.550.10">
    <property type="entry name" value="Spore Coat Polysaccharide Biosynthesis Protein SpsA, Chain A"/>
    <property type="match status" value="1"/>
</dbReference>
<evidence type="ECO:0000313" key="11">
    <source>
        <dbReference type="EMBL" id="QDV58873.1"/>
    </source>
</evidence>
<dbReference type="SUPFAM" id="SSF52540">
    <property type="entry name" value="P-loop containing nucleoside triphosphate hydrolases"/>
    <property type="match status" value="1"/>
</dbReference>
<dbReference type="SUPFAM" id="SSF53448">
    <property type="entry name" value="Nucleotide-diphospho-sugar transferases"/>
    <property type="match status" value="1"/>
</dbReference>
<proteinExistence type="predicted"/>
<evidence type="ECO:0000256" key="8">
    <source>
        <dbReference type="ARBA" id="ARBA00023136"/>
    </source>
</evidence>
<organism evidence="11 12">
    <name type="scientific">Rosistilla oblonga</name>
    <dbReference type="NCBI Taxonomy" id="2527990"/>
    <lineage>
        <taxon>Bacteria</taxon>
        <taxon>Pseudomonadati</taxon>
        <taxon>Planctomycetota</taxon>
        <taxon>Planctomycetia</taxon>
        <taxon>Pirellulales</taxon>
        <taxon>Pirellulaceae</taxon>
        <taxon>Rosistilla</taxon>
    </lineage>
</organism>
<evidence type="ECO:0000256" key="5">
    <source>
        <dbReference type="ARBA" id="ARBA00022968"/>
    </source>
</evidence>
<evidence type="ECO:0000256" key="6">
    <source>
        <dbReference type="ARBA" id="ARBA00022989"/>
    </source>
</evidence>
<keyword evidence="7" id="KW-0333">Golgi apparatus</keyword>
<keyword evidence="12" id="KW-1185">Reference proteome</keyword>
<dbReference type="AlphaFoldDB" id="A0A518J0K6"/>
<dbReference type="Proteomes" id="UP000316770">
    <property type="component" value="Chromosome"/>
</dbReference>
<name>A0A518J0K6_9BACT</name>
<dbReference type="InterPro" id="IPR022751">
    <property type="entry name" value="Alpha_mannosyltransferase"/>
</dbReference>
<evidence type="ECO:0000313" key="12">
    <source>
        <dbReference type="Proteomes" id="UP000316770"/>
    </source>
</evidence>